<dbReference type="EMBL" id="ACQL01000023">
    <property type="protein sequence ID" value="EER48148.1"/>
    <property type="molecule type" value="Genomic_DNA"/>
</dbReference>
<evidence type="ECO:0000313" key="1">
    <source>
        <dbReference type="EMBL" id="EER48148.1"/>
    </source>
</evidence>
<organism evidence="1 2">
    <name type="scientific">Actinobacillus minor NM305</name>
    <dbReference type="NCBI Taxonomy" id="637911"/>
    <lineage>
        <taxon>Bacteria</taxon>
        <taxon>Pseudomonadati</taxon>
        <taxon>Pseudomonadota</taxon>
        <taxon>Gammaproteobacteria</taxon>
        <taxon>Pasteurellales</taxon>
        <taxon>Pasteurellaceae</taxon>
        <taxon>Actinobacillus</taxon>
    </lineage>
</organism>
<dbReference type="AlphaFoldDB" id="C5RYW1"/>
<dbReference type="RefSeq" id="WP_005822117.1">
    <property type="nucleotide sequence ID" value="NZ_ACQL01000023.1"/>
</dbReference>
<name>C5RYW1_9PAST</name>
<proteinExistence type="predicted"/>
<dbReference type="Proteomes" id="UP000005532">
    <property type="component" value="Unassembled WGS sequence"/>
</dbReference>
<protein>
    <submittedName>
        <fullName evidence="1">Uncharacterized protein</fullName>
    </submittedName>
</protein>
<accession>C5RYW1</accession>
<reference evidence="1 2" key="1">
    <citation type="journal article" date="2010" name="Vet. Microbiol.">
        <title>Production of haemolysins by strains of the Actinobacillus minor/porcitonsillarum complex.</title>
        <authorList>
            <person name="Arya G."/>
            <person name="Niven D.F."/>
        </authorList>
    </citation>
    <scope>NUCLEOTIDE SEQUENCE [LARGE SCALE GENOMIC DNA]</scope>
    <source>
        <strain evidence="1 2">NM305</strain>
    </source>
</reference>
<gene>
    <name evidence="1" type="ORF">AM305_04448</name>
</gene>
<sequence length="62" mass="7146">MKIETYTVQQVISNMSDSELSNVLKYMKKIADKQGVAVVMEDDALITTYNLNSYNRKLSKFH</sequence>
<evidence type="ECO:0000313" key="2">
    <source>
        <dbReference type="Proteomes" id="UP000005532"/>
    </source>
</evidence>
<dbReference type="OrthoDB" id="5540949at2"/>
<comment type="caution">
    <text evidence="1">The sequence shown here is derived from an EMBL/GenBank/DDBJ whole genome shotgun (WGS) entry which is preliminary data.</text>
</comment>